<keyword evidence="3" id="KW-0963">Cytoplasm</keyword>
<evidence type="ECO:0000256" key="5">
    <source>
        <dbReference type="ARBA" id="ARBA00023242"/>
    </source>
</evidence>
<evidence type="ECO:0000313" key="7">
    <source>
        <dbReference type="Proteomes" id="UP000662931"/>
    </source>
</evidence>
<protein>
    <recommendedName>
        <fullName evidence="8">Armadillo repeat-containing protein 8</fullName>
    </recommendedName>
</protein>
<name>A0A875S129_EENNA</name>
<gene>
    <name evidence="6" type="ORF">FOA43_002437</name>
</gene>
<evidence type="ECO:0000313" key="6">
    <source>
        <dbReference type="EMBL" id="QPG75096.1"/>
    </source>
</evidence>
<dbReference type="GO" id="GO:0034657">
    <property type="term" value="C:GID complex"/>
    <property type="evidence" value="ECO:0007669"/>
    <property type="project" value="TreeGrafter"/>
</dbReference>
<evidence type="ECO:0000256" key="4">
    <source>
        <dbReference type="ARBA" id="ARBA00022737"/>
    </source>
</evidence>
<dbReference type="Gene3D" id="1.25.10.10">
    <property type="entry name" value="Leucine-rich Repeat Variant"/>
    <property type="match status" value="1"/>
</dbReference>
<dbReference type="GO" id="GO:0043161">
    <property type="term" value="P:proteasome-mediated ubiquitin-dependent protein catabolic process"/>
    <property type="evidence" value="ECO:0007669"/>
    <property type="project" value="TreeGrafter"/>
</dbReference>
<dbReference type="GO" id="GO:0005737">
    <property type="term" value="C:cytoplasm"/>
    <property type="evidence" value="ECO:0007669"/>
    <property type="project" value="UniProtKB-SubCell"/>
</dbReference>
<dbReference type="SUPFAM" id="SSF48371">
    <property type="entry name" value="ARM repeat"/>
    <property type="match status" value="1"/>
</dbReference>
<dbReference type="OrthoDB" id="5559898at2759"/>
<sequence length="849" mass="92102">MTTLLGNDKEKLSRLSSDPTLLSGFVGQLSSSDDVSILGNSAVVLTAFVRLGRTCRLEFPFSEQQLASLLISTAVRHPIELTACNLAALAELLVSGNLAAITASDDLDKLLRRVLGRRHSTPAELRHACIVLIHLRDDPVAAAAAADTTKAAYSRDILLFRPLMRRIAWEIAPFFKTIYSSNAARLDTDTEIDTDISDAASISTSRASLLPPAFTLRPQEADDAARHLTPLLQALAHLLPRIHAQVSAPPALPPPLHYTLCAFLRSPNAALRLAAATVLAYYTKDFESLPSMRAPTYAKVIPALIELADTLESTAGTPAVTPSPMRVLAVVAQEYPPACSQLFGVNFADRAASIVAETYAPAAEFMSAATVHRLSDALLVLSCVCSVNDAHRDIVAQYDLRGVLCGPIARHTALCEDLAKTPEIRDASSASALRSLRSLRLSNELTLAACYLIRALSRSASMLRTFLVDLDPVNLLVNLAAAPVPDVAACDTDLAENEVVLRSVVLGIMANLVVEFSAVREKFMEVDLYGLLLRYIGGETNAEDRTARSPRGANSRGATLLRISALQVIRNSLYSDDSLFKQKFASGSALNQIFELCEDPSDKVQQQCFNILRNISVTSFTNSAHLYDAYAASAARRLTNDDSFLEFLLRHLDAAHSSDTVIAINYILVHFASSTLQSKLLLTQNDALLRKLLELLKEPIRKSVSAAAEEKLWKVKLSIVWIVTNLTWREETSVSDSEEDVAVTARAANTADAADVLGSSDNAADAAAAHEDSAMDVDFGAITAPQTAAISSVAATSDYRKTRNRARKLIDLGFYNAIKQLNNTCQISDFKERARTAIFQLVFHDNSKR</sequence>
<dbReference type="InterPro" id="IPR038739">
    <property type="entry name" value="ARMC8/Vid28"/>
</dbReference>
<evidence type="ECO:0000256" key="3">
    <source>
        <dbReference type="ARBA" id="ARBA00022490"/>
    </source>
</evidence>
<reference evidence="6" key="1">
    <citation type="submission" date="2020-10" db="EMBL/GenBank/DDBJ databases">
        <authorList>
            <person name="Roach M.J.R."/>
        </authorList>
    </citation>
    <scope>NUCLEOTIDE SEQUENCE</scope>
    <source>
        <strain evidence="6">CBS 1945</strain>
    </source>
</reference>
<dbReference type="AlphaFoldDB" id="A0A875S129"/>
<dbReference type="KEGG" id="bnn:FOA43_002437"/>
<dbReference type="Proteomes" id="UP000662931">
    <property type="component" value="Chromosome 2"/>
</dbReference>
<keyword evidence="5" id="KW-0539">Nucleus</keyword>
<dbReference type="PANTHER" id="PTHR15651">
    <property type="entry name" value="ARMADILLO REPEAT-CONTAINING PROTEIN 8"/>
    <property type="match status" value="1"/>
</dbReference>
<organism evidence="6 7">
    <name type="scientific">Eeniella nana</name>
    <name type="common">Yeast</name>
    <name type="synonym">Brettanomyces nanus</name>
    <dbReference type="NCBI Taxonomy" id="13502"/>
    <lineage>
        <taxon>Eukaryota</taxon>
        <taxon>Fungi</taxon>
        <taxon>Dikarya</taxon>
        <taxon>Ascomycota</taxon>
        <taxon>Saccharomycotina</taxon>
        <taxon>Pichiomycetes</taxon>
        <taxon>Pichiales</taxon>
        <taxon>Pichiaceae</taxon>
        <taxon>Brettanomyces</taxon>
    </lineage>
</organism>
<keyword evidence="4" id="KW-0677">Repeat</keyword>
<dbReference type="InterPro" id="IPR011989">
    <property type="entry name" value="ARM-like"/>
</dbReference>
<evidence type="ECO:0000256" key="2">
    <source>
        <dbReference type="ARBA" id="ARBA00004496"/>
    </source>
</evidence>
<dbReference type="InterPro" id="IPR016024">
    <property type="entry name" value="ARM-type_fold"/>
</dbReference>
<comment type="subcellular location">
    <subcellularLocation>
        <location evidence="2">Cytoplasm</location>
    </subcellularLocation>
    <subcellularLocation>
        <location evidence="1">Nucleus</location>
    </subcellularLocation>
</comment>
<proteinExistence type="predicted"/>
<dbReference type="PANTHER" id="PTHR15651:SF7">
    <property type="entry name" value="ARMADILLO REPEAT-CONTAINING PROTEIN 8"/>
    <property type="match status" value="1"/>
</dbReference>
<dbReference type="GeneID" id="62195838"/>
<dbReference type="GO" id="GO:0005634">
    <property type="term" value="C:nucleus"/>
    <property type="evidence" value="ECO:0007669"/>
    <property type="project" value="UniProtKB-SubCell"/>
</dbReference>
<dbReference type="RefSeq" id="XP_038778661.1">
    <property type="nucleotide sequence ID" value="XM_038922733.1"/>
</dbReference>
<keyword evidence="7" id="KW-1185">Reference proteome</keyword>
<dbReference type="EMBL" id="CP064813">
    <property type="protein sequence ID" value="QPG75096.1"/>
    <property type="molecule type" value="Genomic_DNA"/>
</dbReference>
<evidence type="ECO:0000256" key="1">
    <source>
        <dbReference type="ARBA" id="ARBA00004123"/>
    </source>
</evidence>
<evidence type="ECO:0008006" key="8">
    <source>
        <dbReference type="Google" id="ProtNLM"/>
    </source>
</evidence>
<accession>A0A875S129</accession>